<sequence>MIRRGPWHHDSMEERILSDGTVWLTPPTAADIETIVECCQDPQIGEWVTIPVPYHRSDAETFIYDVVGPGWAGRSPVWALRLRPDGELIGTIGLGGRDETAAEIGFWQSSAQRSRGLMSRAVNLVCDFAFQPDGMALQRISWRAFVGNYASAAVARRTGFRYEGLCRLGSMQRGVRRDHWLAARLYTDPPGPADGWPAEFDRAAAAR</sequence>
<evidence type="ECO:0000313" key="3">
    <source>
        <dbReference type="Proteomes" id="UP000503540"/>
    </source>
</evidence>
<dbReference type="Pfam" id="PF13302">
    <property type="entry name" value="Acetyltransf_3"/>
    <property type="match status" value="1"/>
</dbReference>
<dbReference type="GO" id="GO:1990189">
    <property type="term" value="F:protein N-terminal-serine acetyltransferase activity"/>
    <property type="evidence" value="ECO:0007669"/>
    <property type="project" value="TreeGrafter"/>
</dbReference>
<accession>A0A6G9Y5T3</accession>
<dbReference type="GO" id="GO:0008999">
    <property type="term" value="F:protein-N-terminal-alanine acetyltransferase activity"/>
    <property type="evidence" value="ECO:0007669"/>
    <property type="project" value="TreeGrafter"/>
</dbReference>
<dbReference type="AlphaFoldDB" id="A0A6G9Y5T3"/>
<name>A0A6G9Y5T3_9NOCA</name>
<dbReference type="InterPro" id="IPR051908">
    <property type="entry name" value="Ribosomal_N-acetyltransferase"/>
</dbReference>
<keyword evidence="3" id="KW-1185">Reference proteome</keyword>
<organism evidence="2 3">
    <name type="scientific">Nocardia arthritidis</name>
    <dbReference type="NCBI Taxonomy" id="228602"/>
    <lineage>
        <taxon>Bacteria</taxon>
        <taxon>Bacillati</taxon>
        <taxon>Actinomycetota</taxon>
        <taxon>Actinomycetes</taxon>
        <taxon>Mycobacteriales</taxon>
        <taxon>Nocardiaceae</taxon>
        <taxon>Nocardia</taxon>
    </lineage>
</organism>
<dbReference type="Proteomes" id="UP000503540">
    <property type="component" value="Chromosome"/>
</dbReference>
<evidence type="ECO:0000313" key="2">
    <source>
        <dbReference type="EMBL" id="QIS08605.1"/>
    </source>
</evidence>
<dbReference type="Gene3D" id="3.40.630.30">
    <property type="match status" value="1"/>
</dbReference>
<dbReference type="PANTHER" id="PTHR43441:SF10">
    <property type="entry name" value="ACETYLTRANSFERASE"/>
    <property type="match status" value="1"/>
</dbReference>
<dbReference type="EMBL" id="CP046172">
    <property type="protein sequence ID" value="QIS08605.1"/>
    <property type="molecule type" value="Genomic_DNA"/>
</dbReference>
<dbReference type="GO" id="GO:0005737">
    <property type="term" value="C:cytoplasm"/>
    <property type="evidence" value="ECO:0007669"/>
    <property type="project" value="TreeGrafter"/>
</dbReference>
<dbReference type="InterPro" id="IPR000182">
    <property type="entry name" value="GNAT_dom"/>
</dbReference>
<feature type="domain" description="N-acetyltransferase" evidence="1">
    <location>
        <begin position="30"/>
        <end position="187"/>
    </location>
</feature>
<dbReference type="KEGG" id="nah:F5544_03455"/>
<keyword evidence="2" id="KW-0808">Transferase</keyword>
<gene>
    <name evidence="2" type="ORF">F5544_03455</name>
</gene>
<reference evidence="2 3" key="1">
    <citation type="journal article" date="2019" name="ACS Chem. Biol.">
        <title>Identification and Mobilization of a Cryptic Antibiotic Biosynthesis Gene Locus from a Human-Pathogenic Nocardia Isolate.</title>
        <authorList>
            <person name="Herisse M."/>
            <person name="Ishida K."/>
            <person name="Porter J.L."/>
            <person name="Howden B."/>
            <person name="Hertweck C."/>
            <person name="Stinear T.P."/>
            <person name="Pidot S.J."/>
        </authorList>
    </citation>
    <scope>NUCLEOTIDE SEQUENCE [LARGE SCALE GENOMIC DNA]</scope>
    <source>
        <strain evidence="2 3">AUSMDU00012717</strain>
    </source>
</reference>
<evidence type="ECO:0000259" key="1">
    <source>
        <dbReference type="PROSITE" id="PS51186"/>
    </source>
</evidence>
<proteinExistence type="predicted"/>
<dbReference type="PANTHER" id="PTHR43441">
    <property type="entry name" value="RIBOSOMAL-PROTEIN-SERINE ACETYLTRANSFERASE"/>
    <property type="match status" value="1"/>
</dbReference>
<protein>
    <submittedName>
        <fullName evidence="2">GNAT family N-acetyltransferase</fullName>
    </submittedName>
</protein>
<dbReference type="InterPro" id="IPR016181">
    <property type="entry name" value="Acyl_CoA_acyltransferase"/>
</dbReference>
<dbReference type="SUPFAM" id="SSF55729">
    <property type="entry name" value="Acyl-CoA N-acyltransferases (Nat)"/>
    <property type="match status" value="1"/>
</dbReference>
<dbReference type="PROSITE" id="PS51186">
    <property type="entry name" value="GNAT"/>
    <property type="match status" value="1"/>
</dbReference>